<dbReference type="Pfam" id="PF01521">
    <property type="entry name" value="Fe-S_biosyn"/>
    <property type="match status" value="1"/>
</dbReference>
<dbReference type="InterPro" id="IPR035903">
    <property type="entry name" value="HesB-like_dom_sf"/>
</dbReference>
<evidence type="ECO:0000259" key="5">
    <source>
        <dbReference type="Pfam" id="PF01521"/>
    </source>
</evidence>
<proteinExistence type="inferred from homology"/>
<comment type="cofactor">
    <cofactor evidence="4">
        <name>iron-sulfur cluster</name>
        <dbReference type="ChEBI" id="CHEBI:30408"/>
    </cofactor>
    <text evidence="4">Binds 1 iron-sulfur cluster per subunit.</text>
</comment>
<dbReference type="GO" id="GO:0051539">
    <property type="term" value="F:4 iron, 4 sulfur cluster binding"/>
    <property type="evidence" value="ECO:0007669"/>
    <property type="project" value="TreeGrafter"/>
</dbReference>
<dbReference type="Gene3D" id="2.60.300.12">
    <property type="entry name" value="HesB-like domain"/>
    <property type="match status" value="1"/>
</dbReference>
<dbReference type="Proteomes" id="UP000271533">
    <property type="component" value="Chromosome"/>
</dbReference>
<feature type="binding site" evidence="4">
    <location>
        <position position="106"/>
    </location>
    <ligand>
        <name>iron-sulfur cluster</name>
        <dbReference type="ChEBI" id="CHEBI:30408"/>
    </ligand>
</feature>
<keyword evidence="1 4" id="KW-0479">Metal-binding</keyword>
<evidence type="ECO:0000313" key="7">
    <source>
        <dbReference type="Proteomes" id="UP000271533"/>
    </source>
</evidence>
<feature type="binding site" evidence="4">
    <location>
        <position position="108"/>
    </location>
    <ligand>
        <name>iron-sulfur cluster</name>
        <dbReference type="ChEBI" id="CHEBI:30408"/>
    </ligand>
</feature>
<feature type="binding site" evidence="4">
    <location>
        <position position="42"/>
    </location>
    <ligand>
        <name>iron-sulfur cluster</name>
        <dbReference type="ChEBI" id="CHEBI:30408"/>
    </ligand>
</feature>
<accession>A0A3G2I6A3</accession>
<dbReference type="GO" id="GO:0016226">
    <property type="term" value="P:iron-sulfur cluster assembly"/>
    <property type="evidence" value="ECO:0007669"/>
    <property type="project" value="UniProtKB-UniRule"/>
</dbReference>
<dbReference type="OrthoDB" id="9801228at2"/>
<dbReference type="HAMAP" id="MF_01380">
    <property type="entry name" value="Fe_S_insert_ErpA"/>
    <property type="match status" value="1"/>
</dbReference>
<evidence type="ECO:0000256" key="4">
    <source>
        <dbReference type="HAMAP-Rule" id="MF_01380"/>
    </source>
</evidence>
<reference evidence="6 7" key="1">
    <citation type="submission" date="2018-10" db="EMBL/GenBank/DDBJ databases">
        <title>Genome sequence of the corn leaf aphid (Rhopalosiphum maidis Fitch).</title>
        <authorList>
            <person name="Chen W."/>
            <person name="Shakir S."/>
            <person name="Bigham M."/>
            <person name="Fei Z."/>
            <person name="Jander G."/>
        </authorList>
    </citation>
    <scope>NUCLEOTIDE SEQUENCE [LARGE SCALE GENOMIC DNA]</scope>
    <source>
        <strain evidence="6 7">BTI</strain>
    </source>
</reference>
<name>A0A3G2I6A3_BUCRM</name>
<keyword evidence="2 4" id="KW-0408">Iron</keyword>
<dbReference type="PROSITE" id="PS01152">
    <property type="entry name" value="HESB"/>
    <property type="match status" value="1"/>
</dbReference>
<keyword evidence="3 4" id="KW-0411">Iron-sulfur</keyword>
<evidence type="ECO:0000256" key="3">
    <source>
        <dbReference type="ARBA" id="ARBA00023014"/>
    </source>
</evidence>
<evidence type="ECO:0000256" key="2">
    <source>
        <dbReference type="ARBA" id="ARBA00023004"/>
    </source>
</evidence>
<organism evidence="6 7">
    <name type="scientific">Buchnera aphidicola subsp. Rhopalosiphum maidis</name>
    <dbReference type="NCBI Taxonomy" id="118109"/>
    <lineage>
        <taxon>Bacteria</taxon>
        <taxon>Pseudomonadati</taxon>
        <taxon>Pseudomonadota</taxon>
        <taxon>Gammaproteobacteria</taxon>
        <taxon>Enterobacterales</taxon>
        <taxon>Erwiniaceae</taxon>
        <taxon>Buchnera</taxon>
    </lineage>
</organism>
<dbReference type="AlphaFoldDB" id="A0A3G2I6A3"/>
<dbReference type="GO" id="GO:0051537">
    <property type="term" value="F:2 iron, 2 sulfur cluster binding"/>
    <property type="evidence" value="ECO:0007669"/>
    <property type="project" value="TreeGrafter"/>
</dbReference>
<dbReference type="RefSeq" id="WP_158361460.1">
    <property type="nucleotide sequence ID" value="NZ_CP032759.1"/>
</dbReference>
<comment type="subunit">
    <text evidence="4">Homodimer.</text>
</comment>
<dbReference type="InterPro" id="IPR023063">
    <property type="entry name" value="ErpA_proteobact"/>
</dbReference>
<dbReference type="FunFam" id="2.60.300.12:FF:000002">
    <property type="entry name" value="Iron-sulfur cluster insertion protein ErpA"/>
    <property type="match status" value="1"/>
</dbReference>
<dbReference type="NCBIfam" id="TIGR00049">
    <property type="entry name" value="iron-sulfur cluster assembly accessory protein"/>
    <property type="match status" value="1"/>
</dbReference>
<dbReference type="NCBIfam" id="NF010147">
    <property type="entry name" value="PRK13623.1"/>
    <property type="match status" value="1"/>
</dbReference>
<dbReference type="PANTHER" id="PTHR43011">
    <property type="entry name" value="IRON-SULFUR CLUSTER ASSEMBLY 2 HOMOLOG, MITOCHONDRIAL"/>
    <property type="match status" value="1"/>
</dbReference>
<sequence length="114" mass="12841">METNPKKYIEFTDSATNKIKNIIKEKKNKNLKLRIYIIGGGCSGFQYQFIFDEKISEDDILIKKSNVSLLVDPISLQYLYGGTIDYLENLEGSKFIVSNPNAKNTCGCGLSFSI</sequence>
<evidence type="ECO:0000313" key="6">
    <source>
        <dbReference type="EMBL" id="AYN24835.1"/>
    </source>
</evidence>
<dbReference type="InterPro" id="IPR016092">
    <property type="entry name" value="ATAP"/>
</dbReference>
<comment type="function">
    <text evidence="4">Required for insertion of 4Fe-4S clusters for at least IspG.</text>
</comment>
<dbReference type="GO" id="GO:0005506">
    <property type="term" value="F:iron ion binding"/>
    <property type="evidence" value="ECO:0007669"/>
    <property type="project" value="UniProtKB-UniRule"/>
</dbReference>
<evidence type="ECO:0000256" key="1">
    <source>
        <dbReference type="ARBA" id="ARBA00022723"/>
    </source>
</evidence>
<comment type="similarity">
    <text evidence="4">Belongs to the HesB/IscA family.</text>
</comment>
<dbReference type="InterPro" id="IPR017870">
    <property type="entry name" value="FeS_cluster_insertion_CS"/>
</dbReference>
<dbReference type="EMBL" id="CP032759">
    <property type="protein sequence ID" value="AYN24835.1"/>
    <property type="molecule type" value="Genomic_DNA"/>
</dbReference>
<dbReference type="PANTHER" id="PTHR43011:SF1">
    <property type="entry name" value="IRON-SULFUR CLUSTER ASSEMBLY 2 HOMOLOG, MITOCHONDRIAL"/>
    <property type="match status" value="1"/>
</dbReference>
<gene>
    <name evidence="4 6" type="primary">erpA</name>
    <name evidence="6" type="ORF">D8S97_02695</name>
</gene>
<dbReference type="SUPFAM" id="SSF89360">
    <property type="entry name" value="HesB-like domain"/>
    <property type="match status" value="1"/>
</dbReference>
<dbReference type="InterPro" id="IPR000361">
    <property type="entry name" value="ATAP_core_dom"/>
</dbReference>
<protein>
    <recommendedName>
        <fullName evidence="4">Iron-sulfur cluster insertion protein ErpA</fullName>
    </recommendedName>
</protein>
<feature type="domain" description="Core" evidence="5">
    <location>
        <begin position="8"/>
        <end position="109"/>
    </location>
</feature>